<comment type="caution">
    <text evidence="3">The sequence shown here is derived from an EMBL/GenBank/DDBJ whole genome shotgun (WGS) entry which is preliminary data.</text>
</comment>
<dbReference type="AlphaFoldDB" id="A0AAV9PK22"/>
<evidence type="ECO:0000313" key="4">
    <source>
        <dbReference type="Proteomes" id="UP001337655"/>
    </source>
</evidence>
<proteinExistence type="predicted"/>
<organism evidence="3 4">
    <name type="scientific">Saxophila tyrrhenica</name>
    <dbReference type="NCBI Taxonomy" id="1690608"/>
    <lineage>
        <taxon>Eukaryota</taxon>
        <taxon>Fungi</taxon>
        <taxon>Dikarya</taxon>
        <taxon>Ascomycota</taxon>
        <taxon>Pezizomycotina</taxon>
        <taxon>Dothideomycetes</taxon>
        <taxon>Dothideomycetidae</taxon>
        <taxon>Mycosphaerellales</taxon>
        <taxon>Extremaceae</taxon>
        <taxon>Saxophila</taxon>
    </lineage>
</organism>
<dbReference type="InterPro" id="IPR007528">
    <property type="entry name" value="RINT1_Tip20"/>
</dbReference>
<dbReference type="Gene3D" id="1.20.58.1420">
    <property type="entry name" value="Dsl1p vesicle tethering complex, Tip20p subunit, domain B"/>
    <property type="match status" value="1"/>
</dbReference>
<feature type="compositionally biased region" description="Acidic residues" evidence="2">
    <location>
        <begin position="751"/>
        <end position="766"/>
    </location>
</feature>
<accession>A0AAV9PK22</accession>
<dbReference type="GO" id="GO:0070939">
    <property type="term" value="C:Dsl1/NZR complex"/>
    <property type="evidence" value="ECO:0007669"/>
    <property type="project" value="InterPro"/>
</dbReference>
<dbReference type="GO" id="GO:0006888">
    <property type="term" value="P:endoplasmic reticulum to Golgi vesicle-mediated transport"/>
    <property type="evidence" value="ECO:0007669"/>
    <property type="project" value="InterPro"/>
</dbReference>
<evidence type="ECO:0000313" key="3">
    <source>
        <dbReference type="EMBL" id="KAK5173147.1"/>
    </source>
</evidence>
<dbReference type="RefSeq" id="XP_064661865.1">
    <property type="nucleotide sequence ID" value="XM_064800526.1"/>
</dbReference>
<dbReference type="EMBL" id="JAVRRT010000004">
    <property type="protein sequence ID" value="KAK5173147.1"/>
    <property type="molecule type" value="Genomic_DNA"/>
</dbReference>
<dbReference type="GO" id="GO:0060628">
    <property type="term" value="P:regulation of ER to Golgi vesicle-mediated transport"/>
    <property type="evidence" value="ECO:0007669"/>
    <property type="project" value="TreeGrafter"/>
</dbReference>
<dbReference type="Gene3D" id="1.20.58.670">
    <property type="entry name" value="Dsl1p vesicle tethering complex, Tip20p subunit, domain D"/>
    <property type="match status" value="1"/>
</dbReference>
<dbReference type="Pfam" id="PF04437">
    <property type="entry name" value="RINT1_TIP1"/>
    <property type="match status" value="1"/>
</dbReference>
<dbReference type="PROSITE" id="PS51386">
    <property type="entry name" value="RINT1_TIP20"/>
    <property type="match status" value="1"/>
</dbReference>
<dbReference type="PANTHER" id="PTHR13520">
    <property type="entry name" value="RAD50-INTERACTING PROTEIN 1 RINT-1"/>
    <property type="match status" value="1"/>
</dbReference>
<evidence type="ECO:0000256" key="2">
    <source>
        <dbReference type="SAM" id="MobiDB-lite"/>
    </source>
</evidence>
<dbReference type="InterPro" id="IPR042042">
    <property type="entry name" value="Tip20p_domB"/>
</dbReference>
<gene>
    <name evidence="3" type="ORF">LTR77_003269</name>
</gene>
<protein>
    <submittedName>
        <fullName evidence="3">Uncharacterized protein</fullName>
    </submittedName>
</protein>
<dbReference type="PANTHER" id="PTHR13520:SF0">
    <property type="entry name" value="RAD50-INTERACTING PROTEIN 1"/>
    <property type="match status" value="1"/>
</dbReference>
<sequence>MDTRVQDYLDDQLQTSADLDNLDNLLANVKTQQDLLKQQLDDARRDHQDAQRRANEQDGSLRQKIETFQKDQSSIDRRLLIVTQSETSDEAVEKFEASMEKLRKLDVAAGYVELLKEVEHLKAECVAQLGKSDEAALGPYKRLQRLVAGLQPLQEAAEGAAPHLLDHIVRQVQELRHTIKSSFSADLEKTLGKINWPKASETVPLALQQEWERNFGRLLNLQRQELDERENSAGQQPPDTEPPALFPLEAMVHPLEQRFIYHFSGNKPTNRLDKPEYFLSHTTDLINTYSSFLDNAVQPLLVQHFRGSDLAFTPAYIDATSAFITALLPMLKRKLPSFATQVSKQPQLLSHLMHEVLSFDTTLEETFAYTPSSPSTPWRGLAYFLLDQSGYFDPWLAVERDFALARYRSIIDDPAAHELDYDSVPSDATKPTKAALRVNDLVDTITDRYRTLSSFSQKLRFLIDIQIAIFDQFYERLRSSMEAFVVTTSSIGRRMQGVSKTDQTELQGVKGLDHLCRIFGSADYLEHAMRDWSDDVFFLELWDELQDRVKNRKQVSRNLGALQDIKDKTSAAVGGDESDGGLQGALFDETAASYKKVRVKTESIIVDTLTYNIREALRPYTRISTWASLSATTAGGAISADLEPALRLLAEYLGFLSRALGKLPLRRVSRQLCHAIQSYIWDNVVMRQMFSTPGTTQLSTDMTALCAQIDRFVGRGQARMGLRRLLEGVTLISLPIRGEIVREKAGRSGEEDNDEDAAWADGDGEEGEKKMGLFEVERLVFVDNESARFALGELGLEVLTEGEARGVLERRVEVGS</sequence>
<keyword evidence="4" id="KW-1185">Reference proteome</keyword>
<keyword evidence="1" id="KW-0175">Coiled coil</keyword>
<name>A0AAV9PK22_9PEZI</name>
<dbReference type="GeneID" id="89924616"/>
<dbReference type="GO" id="GO:0006890">
    <property type="term" value="P:retrograde vesicle-mediated transport, Golgi to endoplasmic reticulum"/>
    <property type="evidence" value="ECO:0007669"/>
    <property type="project" value="InterPro"/>
</dbReference>
<feature type="region of interest" description="Disordered" evidence="2">
    <location>
        <begin position="744"/>
        <end position="766"/>
    </location>
</feature>
<dbReference type="Proteomes" id="UP001337655">
    <property type="component" value="Unassembled WGS sequence"/>
</dbReference>
<feature type="coiled-coil region" evidence="1">
    <location>
        <begin position="19"/>
        <end position="60"/>
    </location>
</feature>
<evidence type="ECO:0000256" key="1">
    <source>
        <dbReference type="SAM" id="Coils"/>
    </source>
</evidence>
<dbReference type="InterPro" id="IPR042044">
    <property type="entry name" value="EXOC6PINT-1/Sec15/Tip20_C_dom2"/>
</dbReference>
<reference evidence="3 4" key="1">
    <citation type="submission" date="2023-08" db="EMBL/GenBank/DDBJ databases">
        <title>Black Yeasts Isolated from many extreme environments.</title>
        <authorList>
            <person name="Coleine C."/>
            <person name="Stajich J.E."/>
            <person name="Selbmann L."/>
        </authorList>
    </citation>
    <scope>NUCLEOTIDE SEQUENCE [LARGE SCALE GENOMIC DNA]</scope>
    <source>
        <strain evidence="3 4">CCFEE 5935</strain>
    </source>
</reference>